<name>E6X5J0_CELAD</name>
<protein>
    <submittedName>
        <fullName evidence="2">Uncharacterized protein</fullName>
    </submittedName>
</protein>
<evidence type="ECO:0000313" key="4">
    <source>
        <dbReference type="Proteomes" id="UP000008634"/>
    </source>
</evidence>
<feature type="coiled-coil region" evidence="1">
    <location>
        <begin position="17"/>
        <end position="66"/>
    </location>
</feature>
<evidence type="ECO:0000313" key="2">
    <source>
        <dbReference type="EMBL" id="ADV50545.1"/>
    </source>
</evidence>
<gene>
    <name evidence="2" type="ordered locus">Celal_3279</name>
    <name evidence="3" type="ordered locus">Celal_3287</name>
</gene>
<keyword evidence="4" id="KW-1185">Reference proteome</keyword>
<evidence type="ECO:0000256" key="1">
    <source>
        <dbReference type="SAM" id="Coils"/>
    </source>
</evidence>
<dbReference type="EMBL" id="CP002453">
    <property type="protein sequence ID" value="ADV50553.1"/>
    <property type="molecule type" value="Genomic_DNA"/>
</dbReference>
<accession>E6X5J0</accession>
<dbReference type="HOGENOM" id="CLU_749431_0_0_10"/>
<dbReference type="AlphaFoldDB" id="E6X5J0"/>
<dbReference type="Proteomes" id="UP000008634">
    <property type="component" value="Chromosome"/>
</dbReference>
<dbReference type="eggNOG" id="ENOG5033XMM">
    <property type="taxonomic scope" value="Bacteria"/>
</dbReference>
<dbReference type="EMBL" id="CP002453">
    <property type="protein sequence ID" value="ADV50545.1"/>
    <property type="molecule type" value="Genomic_DNA"/>
</dbReference>
<reference evidence="2 4" key="1">
    <citation type="journal article" date="2010" name="Stand. Genomic Sci.">
        <title>Complete genome sequence of Cellulophaga algicola type strain (IC166).</title>
        <authorList>
            <person name="Abt B."/>
            <person name="Lu M."/>
            <person name="Misra M."/>
            <person name="Han C."/>
            <person name="Nolan M."/>
            <person name="Lucas S."/>
            <person name="Hammon N."/>
            <person name="Deshpande S."/>
            <person name="Cheng J.F."/>
            <person name="Tapia R."/>
            <person name="Goodwin L."/>
            <person name="Pitluck S."/>
            <person name="Liolios K."/>
            <person name="Pagani I."/>
            <person name="Ivanova N."/>
            <person name="Mavromatis K."/>
            <person name="Ovchinikova G."/>
            <person name="Pati A."/>
            <person name="Chen A."/>
            <person name="Palaniappan K."/>
            <person name="Land M."/>
            <person name="Hauser L."/>
            <person name="Chang Y.J."/>
            <person name="Jeffries C.D."/>
            <person name="Detter J.C."/>
            <person name="Brambilla E."/>
            <person name="Rohde M."/>
            <person name="Tindall B.J."/>
            <person name="Goker M."/>
            <person name="Woyke T."/>
            <person name="Bristow J."/>
            <person name="Eisen J.A."/>
            <person name="Markowitz V."/>
            <person name="Hugenholtz P."/>
            <person name="Kyrpides N.C."/>
            <person name="Klenk H.P."/>
            <person name="Lapidus A."/>
        </authorList>
    </citation>
    <scope>NUCLEOTIDE SEQUENCE [LARGE SCALE GENOMIC DNA]</scope>
    <source>
        <strain evidence="2">DSM 14237</strain>
        <strain evidence="4">DSM 14237 / IC166 / ACAM 630</strain>
    </source>
</reference>
<evidence type="ECO:0000313" key="3">
    <source>
        <dbReference type="EMBL" id="ADV50553.1"/>
    </source>
</evidence>
<dbReference type="KEGG" id="cao:Celal_3279"/>
<dbReference type="KEGG" id="cao:Celal_3287"/>
<dbReference type="OrthoDB" id="1416937at2"/>
<sequence>MTTFQVTFHYINNERKIEILEKSFLDIKNQLDLYEKQHLNTINSYLKNKQEELKSLNTRYITVEKEAQKRYDETLGAENPEDQNNISYAIHISGIDYLSENKIEETEEIGEKYSDFLDLFSKSTLIALYSLNENFLNKICDISSQTFNQKIKISHFNSRDYLKASFNYLELVIDIPKEPFKSYISKLKEIQLIRNKIIHAGSQITDDSILKIVKKHSDSFDYNERNQFVKIKSSKFVKDFFKLLKNVYEELLWLLEERQKNETLKNILENWFGLIEGKIIVTEIDSKKTSNKIRTIDFKIKSDNKNIPELNGKLTLTHSNEYNLEFIDQTENDLIKGFLEADKGGIYLKKGFKTFMSFNEKNDIRLLMY</sequence>
<dbReference type="RefSeq" id="WP_013552004.1">
    <property type="nucleotide sequence ID" value="NC_014934.1"/>
</dbReference>
<keyword evidence="1" id="KW-0175">Coiled coil</keyword>
<proteinExistence type="predicted"/>
<organism evidence="2 4">
    <name type="scientific">Cellulophaga algicola (strain DSM 14237 / IC166 / ACAM 630)</name>
    <dbReference type="NCBI Taxonomy" id="688270"/>
    <lineage>
        <taxon>Bacteria</taxon>
        <taxon>Pseudomonadati</taxon>
        <taxon>Bacteroidota</taxon>
        <taxon>Flavobacteriia</taxon>
        <taxon>Flavobacteriales</taxon>
        <taxon>Flavobacteriaceae</taxon>
        <taxon>Cellulophaga</taxon>
    </lineage>
</organism>